<dbReference type="SUPFAM" id="SSF53474">
    <property type="entry name" value="alpha/beta-Hydrolases"/>
    <property type="match status" value="1"/>
</dbReference>
<keyword evidence="4" id="KW-1185">Reference proteome</keyword>
<proteinExistence type="predicted"/>
<dbReference type="Proteomes" id="UP001268256">
    <property type="component" value="Unassembled WGS sequence"/>
</dbReference>
<keyword evidence="1 3" id="KW-0378">Hydrolase</keyword>
<dbReference type="PRINTS" id="PR00412">
    <property type="entry name" value="EPOXHYDRLASE"/>
</dbReference>
<name>A0AAE4FTE4_9CYAN</name>
<dbReference type="InterPro" id="IPR029058">
    <property type="entry name" value="AB_hydrolase_fold"/>
</dbReference>
<comment type="caution">
    <text evidence="3">The sequence shown here is derived from an EMBL/GenBank/DDBJ whole genome shotgun (WGS) entry which is preliminary data.</text>
</comment>
<dbReference type="AlphaFoldDB" id="A0AAE4FTE4"/>
<protein>
    <submittedName>
        <fullName evidence="3">Alpha/beta hydrolase</fullName>
    </submittedName>
</protein>
<accession>A0AAE4FTE4</accession>
<dbReference type="PANTHER" id="PTHR43329">
    <property type="entry name" value="EPOXIDE HYDROLASE"/>
    <property type="match status" value="1"/>
</dbReference>
<dbReference type="Gene3D" id="3.40.50.1820">
    <property type="entry name" value="alpha/beta hydrolase"/>
    <property type="match status" value="1"/>
</dbReference>
<evidence type="ECO:0000256" key="1">
    <source>
        <dbReference type="ARBA" id="ARBA00022801"/>
    </source>
</evidence>
<gene>
    <name evidence="3" type="ORF">RIF25_13950</name>
</gene>
<evidence type="ECO:0000259" key="2">
    <source>
        <dbReference type="Pfam" id="PF00561"/>
    </source>
</evidence>
<reference evidence="4" key="1">
    <citation type="submission" date="2023-07" db="EMBL/GenBank/DDBJ databases">
        <authorList>
            <person name="Luz R."/>
            <person name="Cordeiro R."/>
            <person name="Fonseca A."/>
            <person name="Goncalves V."/>
        </authorList>
    </citation>
    <scope>NUCLEOTIDE SEQUENCE [LARGE SCALE GENOMIC DNA]</scope>
    <source>
        <strain evidence="4">BACA0444</strain>
    </source>
</reference>
<feature type="domain" description="AB hydrolase-1" evidence="2">
    <location>
        <begin position="36"/>
        <end position="277"/>
    </location>
</feature>
<sequence length="291" mass="32293">MRDPFIPIDLPPGFEHTFTEVGTTTLHAVEGGQGTPLLLLGGWPQTSYAWRLLWSQLGEKFRVISLDMRGQGDSDIPAGPYDCGTAAQEIKDFLELKGISQFYLVGHDVGAWVAFTVLKTFPEAILGAGLIDAAIPGLVSPDFFGVVNAAKVWQFYFHKVPDLADSLVAGKELDYLSWYFTNKSKRKQNLTPEVMDYYAKYYSQPGAMKAGFLWYAALEETMAANTLAPETKFTQPIFAMGGEFATKTLIYNGMAPYCENLTSYLIEQCGHYIPEEAPEEIFNAITTTFNP</sequence>
<dbReference type="Pfam" id="PF00561">
    <property type="entry name" value="Abhydrolase_1"/>
    <property type="match status" value="1"/>
</dbReference>
<dbReference type="GO" id="GO:0016787">
    <property type="term" value="F:hydrolase activity"/>
    <property type="evidence" value="ECO:0007669"/>
    <property type="project" value="UniProtKB-KW"/>
</dbReference>
<dbReference type="EMBL" id="JAVMIP010000018">
    <property type="protein sequence ID" value="MDS3861905.1"/>
    <property type="molecule type" value="Genomic_DNA"/>
</dbReference>
<evidence type="ECO:0000313" key="4">
    <source>
        <dbReference type="Proteomes" id="UP001268256"/>
    </source>
</evidence>
<organism evidence="3 4">
    <name type="scientific">Pseudocalidococcus azoricus BACA0444</name>
    <dbReference type="NCBI Taxonomy" id="2918990"/>
    <lineage>
        <taxon>Bacteria</taxon>
        <taxon>Bacillati</taxon>
        <taxon>Cyanobacteriota</taxon>
        <taxon>Cyanophyceae</taxon>
        <taxon>Acaryochloridales</taxon>
        <taxon>Thermosynechococcaceae</taxon>
        <taxon>Pseudocalidococcus</taxon>
        <taxon>Pseudocalidococcus azoricus</taxon>
    </lineage>
</organism>
<dbReference type="InterPro" id="IPR000639">
    <property type="entry name" value="Epox_hydrolase-like"/>
</dbReference>
<dbReference type="InterPro" id="IPR000073">
    <property type="entry name" value="AB_hydrolase_1"/>
</dbReference>
<evidence type="ECO:0000313" key="3">
    <source>
        <dbReference type="EMBL" id="MDS3861905.1"/>
    </source>
</evidence>
<dbReference type="RefSeq" id="WP_322879128.1">
    <property type="nucleotide sequence ID" value="NZ_JAVMIP010000018.1"/>
</dbReference>